<name>A0A1I7XFB5_HETBA</name>
<keyword evidence="3" id="KW-1133">Transmembrane helix</keyword>
<dbReference type="SMART" id="SM00179">
    <property type="entry name" value="EGF_CA"/>
    <property type="match status" value="1"/>
</dbReference>
<proteinExistence type="predicted"/>
<dbReference type="PANTHER" id="PTHR15036:SF85">
    <property type="entry name" value="SP2353, ISOFORM A"/>
    <property type="match status" value="1"/>
</dbReference>
<dbReference type="GO" id="GO:0005576">
    <property type="term" value="C:extracellular region"/>
    <property type="evidence" value="ECO:0007669"/>
    <property type="project" value="UniProtKB-ARBA"/>
</dbReference>
<dbReference type="InterPro" id="IPR000152">
    <property type="entry name" value="EGF-type_Asp/Asn_hydroxyl_site"/>
</dbReference>
<evidence type="ECO:0000256" key="3">
    <source>
        <dbReference type="SAM" id="Phobius"/>
    </source>
</evidence>
<dbReference type="PROSITE" id="PS00010">
    <property type="entry name" value="ASX_HYDROXYL"/>
    <property type="match status" value="1"/>
</dbReference>
<organism evidence="7 8">
    <name type="scientific">Heterorhabditis bacteriophora</name>
    <name type="common">Entomopathogenic nematode worm</name>
    <dbReference type="NCBI Taxonomy" id="37862"/>
    <lineage>
        <taxon>Eukaryota</taxon>
        <taxon>Metazoa</taxon>
        <taxon>Ecdysozoa</taxon>
        <taxon>Nematoda</taxon>
        <taxon>Chromadorea</taxon>
        <taxon>Rhabditida</taxon>
        <taxon>Rhabditina</taxon>
        <taxon>Rhabditomorpha</taxon>
        <taxon>Strongyloidea</taxon>
        <taxon>Heterorhabditidae</taxon>
        <taxon>Heterorhabditis</taxon>
    </lineage>
</organism>
<dbReference type="PROSITE" id="PS50026">
    <property type="entry name" value="EGF_3"/>
    <property type="match status" value="1"/>
</dbReference>
<keyword evidence="3" id="KW-0472">Membrane</keyword>
<feature type="transmembrane region" description="Helical" evidence="3">
    <location>
        <begin position="674"/>
        <end position="697"/>
    </location>
</feature>
<dbReference type="PROSITE" id="PS50227">
    <property type="entry name" value="G_PROTEIN_RECEP_F2_3"/>
    <property type="match status" value="1"/>
</dbReference>
<evidence type="ECO:0000256" key="1">
    <source>
        <dbReference type="ARBA" id="ARBA00023157"/>
    </source>
</evidence>
<dbReference type="Gene3D" id="2.60.120.200">
    <property type="match status" value="1"/>
</dbReference>
<dbReference type="InterPro" id="IPR013320">
    <property type="entry name" value="ConA-like_dom_sf"/>
</dbReference>
<protein>
    <submittedName>
        <fullName evidence="8">LAM_G_DOMAIN domain-containing protein</fullName>
    </submittedName>
</protein>
<keyword evidence="1" id="KW-1015">Disulfide bond</keyword>
<feature type="transmembrane region" description="Helical" evidence="3">
    <location>
        <begin position="738"/>
        <end position="759"/>
    </location>
</feature>
<dbReference type="InterPro" id="IPR050372">
    <property type="entry name" value="Neurexin-related_CASP"/>
</dbReference>
<feature type="transmembrane region" description="Helical" evidence="3">
    <location>
        <begin position="704"/>
        <end position="723"/>
    </location>
</feature>
<dbReference type="InterPro" id="IPR001879">
    <property type="entry name" value="GPCR_2_extracellular_dom"/>
</dbReference>
<accession>A0A1I7XFB5</accession>
<evidence type="ECO:0000259" key="4">
    <source>
        <dbReference type="PROSITE" id="PS50025"/>
    </source>
</evidence>
<dbReference type="GO" id="GO:0016020">
    <property type="term" value="C:membrane"/>
    <property type="evidence" value="ECO:0007669"/>
    <property type="project" value="UniProtKB-SubCell"/>
</dbReference>
<comment type="caution">
    <text evidence="2">Lacks conserved residue(s) required for the propagation of feature annotation.</text>
</comment>
<dbReference type="SUPFAM" id="SSF49899">
    <property type="entry name" value="Concanavalin A-like lectins/glucanases"/>
    <property type="match status" value="1"/>
</dbReference>
<dbReference type="SMART" id="SM00008">
    <property type="entry name" value="HormR"/>
    <property type="match status" value="1"/>
</dbReference>
<sequence length="817" mass="92241">MDVFGSIEEGCAARKDYCKKASCAPNAKCLNRWNGYNCKCPHSAHSRRECNSEVSPHSRSISLTEDESYVIYQMEKTFVPFSLTLEFRTSRTDTQIIVAEFDQRSIFYKLEIEDGLLRFSIGQNFLILNAPEFIPGHWTKIEIDFSEEEVETIIDDLYRGNLNELFKNIFQSIKISLVDISLDVVYAGLAPSTGHPSHFEGCLRDIAINGEIKTVKEKGKVRQGCIVANRCNIEGVCPKQSTCHREWNRHSCKCHKGSYNVQIILQYIYIYIYIMKLGKIYHIKFYFISRGRCTPCECGYGSSNLECSTSGQCKCVGEASGRRCDRCAEEDKILDAKSLKCRSVQERCPSQIEYGVQWPTTFKDHEENNVNVVGVVFKCALLGGVARQSCPGIEAGLATRVCGSDAKWKEVNTWNCTRPEYSIMVSKFDALNSFELMSMLYNATQSSEVIQGRNFEIAESAIHRLIDGELSVRNTDRSHLKDDWFTESLVLSAGRILSSQAPSKYLNLARKLAEYGKAVYNEHERLSFLPPFQLFLVDRLDFSGVLPKFNNFIDRRPLNFPPVTIHIAGGKQVFYSILSNPRCIRCESPVVIVLADTALPIKVEFELNENNGWMYPECVKLHGTVHPTWSTRHSSLIGLNFTHAVCEYNGEGLFTMFTKADNGIYLRLSNSDAVASPVMAGISLLLCALSFVCTIFRKGIKTQLIRLGFIFFFVLNATNIYLIDKISISEVFCPVRNAVFSFTTSSPFAWLFLYSLHLYRMLADGNPKSSATICLLLGLVLPCLLSCATFLFTTQCTTSPTGWLFWFLLIPVALFLL</sequence>
<evidence type="ECO:0000259" key="5">
    <source>
        <dbReference type="PROSITE" id="PS50026"/>
    </source>
</evidence>
<feature type="domain" description="G-protein coupled receptors family 2 profile 1" evidence="6">
    <location>
        <begin position="323"/>
        <end position="420"/>
    </location>
</feature>
<feature type="transmembrane region" description="Helical" evidence="3">
    <location>
        <begin position="798"/>
        <end position="816"/>
    </location>
</feature>
<dbReference type="PANTHER" id="PTHR15036">
    <property type="entry name" value="PIKACHURIN-LIKE PROTEIN"/>
    <property type="match status" value="1"/>
</dbReference>
<feature type="domain" description="Laminin G" evidence="4">
    <location>
        <begin position="59"/>
        <end position="225"/>
    </location>
</feature>
<dbReference type="GO" id="GO:0005509">
    <property type="term" value="F:calcium ion binding"/>
    <property type="evidence" value="ECO:0007669"/>
    <property type="project" value="InterPro"/>
</dbReference>
<dbReference type="CDD" id="cd00055">
    <property type="entry name" value="EGF_Lam"/>
    <property type="match status" value="1"/>
</dbReference>
<dbReference type="CDD" id="cd00054">
    <property type="entry name" value="EGF_CA"/>
    <property type="match status" value="1"/>
</dbReference>
<dbReference type="InterPro" id="IPR001881">
    <property type="entry name" value="EGF-like_Ca-bd_dom"/>
</dbReference>
<dbReference type="Proteomes" id="UP000095283">
    <property type="component" value="Unplaced"/>
</dbReference>
<dbReference type="CDD" id="cd00110">
    <property type="entry name" value="LamG"/>
    <property type="match status" value="1"/>
</dbReference>
<evidence type="ECO:0000256" key="2">
    <source>
        <dbReference type="PROSITE-ProRule" id="PRU00076"/>
    </source>
</evidence>
<dbReference type="InterPro" id="IPR002049">
    <property type="entry name" value="LE_dom"/>
</dbReference>
<reference evidence="8" key="1">
    <citation type="submission" date="2016-11" db="UniProtKB">
        <authorList>
            <consortium name="WormBaseParasite"/>
        </authorList>
    </citation>
    <scope>IDENTIFICATION</scope>
</reference>
<feature type="domain" description="EGF-like" evidence="5">
    <location>
        <begin position="14"/>
        <end position="51"/>
    </location>
</feature>
<dbReference type="InterPro" id="IPR000742">
    <property type="entry name" value="EGF"/>
</dbReference>
<dbReference type="WBParaSite" id="Hba_16421">
    <property type="protein sequence ID" value="Hba_16421"/>
    <property type="gene ID" value="Hba_16421"/>
</dbReference>
<evidence type="ECO:0000313" key="8">
    <source>
        <dbReference type="WBParaSite" id="Hba_16421"/>
    </source>
</evidence>
<dbReference type="GO" id="GO:0004930">
    <property type="term" value="F:G protein-coupled receptor activity"/>
    <property type="evidence" value="ECO:0007669"/>
    <property type="project" value="InterPro"/>
</dbReference>
<dbReference type="Gene3D" id="1.20.1070.10">
    <property type="entry name" value="Rhodopsin 7-helix transmembrane proteins"/>
    <property type="match status" value="1"/>
</dbReference>
<keyword evidence="7" id="KW-1185">Reference proteome</keyword>
<evidence type="ECO:0000313" key="7">
    <source>
        <dbReference type="Proteomes" id="UP000095283"/>
    </source>
</evidence>
<dbReference type="AlphaFoldDB" id="A0A1I7XFB5"/>
<feature type="transmembrane region" description="Helical" evidence="3">
    <location>
        <begin position="771"/>
        <end position="792"/>
    </location>
</feature>
<keyword evidence="3" id="KW-0812">Transmembrane</keyword>
<evidence type="ECO:0000259" key="6">
    <source>
        <dbReference type="PROSITE" id="PS50227"/>
    </source>
</evidence>
<dbReference type="InterPro" id="IPR001791">
    <property type="entry name" value="Laminin_G"/>
</dbReference>
<keyword evidence="2" id="KW-0245">EGF-like domain</keyword>
<dbReference type="PROSITE" id="PS50025">
    <property type="entry name" value="LAM_G_DOMAIN"/>
    <property type="match status" value="1"/>
</dbReference>